<comment type="caution">
    <text evidence="2">The sequence shown here is derived from an EMBL/GenBank/DDBJ whole genome shotgun (WGS) entry which is preliminary data.</text>
</comment>
<feature type="compositionally biased region" description="Basic and acidic residues" evidence="1">
    <location>
        <begin position="105"/>
        <end position="119"/>
    </location>
</feature>
<dbReference type="AlphaFoldDB" id="A0A9Q3GKU3"/>
<feature type="compositionally biased region" description="Basic and acidic residues" evidence="1">
    <location>
        <begin position="58"/>
        <end position="70"/>
    </location>
</feature>
<gene>
    <name evidence="2" type="ORF">O181_010037</name>
</gene>
<name>A0A9Q3GKU3_9BASI</name>
<dbReference type="OrthoDB" id="2506366at2759"/>
<reference evidence="2" key="1">
    <citation type="submission" date="2021-03" db="EMBL/GenBank/DDBJ databases">
        <title>Draft genome sequence of rust myrtle Austropuccinia psidii MF-1, a brazilian biotype.</title>
        <authorList>
            <person name="Quecine M.C."/>
            <person name="Pachon D.M.R."/>
            <person name="Bonatelli M.L."/>
            <person name="Correr F.H."/>
            <person name="Franceschini L.M."/>
            <person name="Leite T.F."/>
            <person name="Margarido G.R.A."/>
            <person name="Almeida C.A."/>
            <person name="Ferrarezi J.A."/>
            <person name="Labate C.A."/>
        </authorList>
    </citation>
    <scope>NUCLEOTIDE SEQUENCE</scope>
    <source>
        <strain evidence="2">MF-1</strain>
    </source>
</reference>
<dbReference type="EMBL" id="AVOT02002426">
    <property type="protein sequence ID" value="MBW0470322.1"/>
    <property type="molecule type" value="Genomic_DNA"/>
</dbReference>
<evidence type="ECO:0000313" key="2">
    <source>
        <dbReference type="EMBL" id="MBW0470322.1"/>
    </source>
</evidence>
<accession>A0A9Q3GKU3</accession>
<organism evidence="2 3">
    <name type="scientific">Austropuccinia psidii MF-1</name>
    <dbReference type="NCBI Taxonomy" id="1389203"/>
    <lineage>
        <taxon>Eukaryota</taxon>
        <taxon>Fungi</taxon>
        <taxon>Dikarya</taxon>
        <taxon>Basidiomycota</taxon>
        <taxon>Pucciniomycotina</taxon>
        <taxon>Pucciniomycetes</taxon>
        <taxon>Pucciniales</taxon>
        <taxon>Sphaerophragmiaceae</taxon>
        <taxon>Austropuccinia</taxon>
    </lineage>
</organism>
<proteinExistence type="predicted"/>
<sequence>MNIIQLNNDDSAAAMAKIENWGIWKTPTISSANEPLLNNCGLRNTKQRTSRTENNNQDDLREHPKVETPIKKRQNIPGAHIEYEKNKEEKTIIPNKYKKSQQVQNEKERHAQEHKSYHT</sequence>
<keyword evidence="3" id="KW-1185">Reference proteome</keyword>
<protein>
    <submittedName>
        <fullName evidence="2">Uncharacterized protein</fullName>
    </submittedName>
</protein>
<dbReference type="Proteomes" id="UP000765509">
    <property type="component" value="Unassembled WGS sequence"/>
</dbReference>
<feature type="compositionally biased region" description="Basic and acidic residues" evidence="1">
    <location>
        <begin position="81"/>
        <end position="91"/>
    </location>
</feature>
<evidence type="ECO:0000256" key="1">
    <source>
        <dbReference type="SAM" id="MobiDB-lite"/>
    </source>
</evidence>
<evidence type="ECO:0000313" key="3">
    <source>
        <dbReference type="Proteomes" id="UP000765509"/>
    </source>
</evidence>
<feature type="region of interest" description="Disordered" evidence="1">
    <location>
        <begin position="40"/>
        <end position="119"/>
    </location>
</feature>